<proteinExistence type="predicted"/>
<evidence type="ECO:0000256" key="3">
    <source>
        <dbReference type="ARBA" id="ARBA00022475"/>
    </source>
</evidence>
<sequence>MLRKSLTAILASAILLPFLFFAVLSVGQAWFYPSVMPQRFTLANWQQLWSGQSELQFGLVRSLILGLGVAILSTLLGFIISKEIALAKYKNRWLLLAYWPFVLSPVVLAILVQRFFLLTGMSGELIGVLLGQLILAFPFTVIFFQSFWSPEVLQLGQQSQTLGASAVYTLRYVLLPLAKPLLLICFFQTFLISWFEYGLTQFIGLGKVKTLTILVFKYVNEANIFHAALASLLIMLPPALLLWANKKFVFRGI</sequence>
<dbReference type="InterPro" id="IPR035906">
    <property type="entry name" value="MetI-like_sf"/>
</dbReference>
<reference evidence="11" key="1">
    <citation type="submission" date="2018-08" db="EMBL/GenBank/DDBJ databases">
        <title>Mucilaginibacter sp. MYSH2.</title>
        <authorList>
            <person name="Seo T."/>
        </authorList>
    </citation>
    <scope>NUCLEOTIDE SEQUENCE [LARGE SCALE GENOMIC DNA]</scope>
    <source>
        <strain evidence="11">KIRAN</strain>
    </source>
</reference>
<dbReference type="PANTHER" id="PTHR43357:SF4">
    <property type="entry name" value="INNER MEMBRANE ABC TRANSPORTER PERMEASE PROTEIN YDCV"/>
    <property type="match status" value="1"/>
</dbReference>
<evidence type="ECO:0000256" key="5">
    <source>
        <dbReference type="ARBA" id="ARBA00022692"/>
    </source>
</evidence>
<gene>
    <name evidence="10" type="ORF">D1627_00560</name>
</gene>
<evidence type="ECO:0000259" key="9">
    <source>
        <dbReference type="PROSITE" id="PS50928"/>
    </source>
</evidence>
<feature type="transmembrane region" description="Helical" evidence="8">
    <location>
        <begin position="224"/>
        <end position="244"/>
    </location>
</feature>
<keyword evidence="2" id="KW-0813">Transport</keyword>
<evidence type="ECO:0000256" key="1">
    <source>
        <dbReference type="ARBA" id="ARBA00004429"/>
    </source>
</evidence>
<accession>A0A399SGQ9</accession>
<keyword evidence="3" id="KW-1003">Cell membrane</keyword>
<dbReference type="PROSITE" id="PS50928">
    <property type="entry name" value="ABC_TM1"/>
    <property type="match status" value="1"/>
</dbReference>
<name>A0A399SGQ9_9BACT</name>
<feature type="transmembrane region" description="Helical" evidence="8">
    <location>
        <begin position="59"/>
        <end position="81"/>
    </location>
</feature>
<dbReference type="Proteomes" id="UP000266005">
    <property type="component" value="Unassembled WGS sequence"/>
</dbReference>
<dbReference type="EMBL" id="QWGE01000001">
    <property type="protein sequence ID" value="RIJ42398.1"/>
    <property type="molecule type" value="Genomic_DNA"/>
</dbReference>
<feature type="domain" description="ABC transmembrane type-1" evidence="9">
    <location>
        <begin position="59"/>
        <end position="242"/>
    </location>
</feature>
<evidence type="ECO:0000256" key="8">
    <source>
        <dbReference type="SAM" id="Phobius"/>
    </source>
</evidence>
<feature type="transmembrane region" description="Helical" evidence="8">
    <location>
        <begin position="93"/>
        <end position="113"/>
    </location>
</feature>
<dbReference type="GO" id="GO:0005886">
    <property type="term" value="C:plasma membrane"/>
    <property type="evidence" value="ECO:0007669"/>
    <property type="project" value="UniProtKB-SubCell"/>
</dbReference>
<dbReference type="GO" id="GO:0055085">
    <property type="term" value="P:transmembrane transport"/>
    <property type="evidence" value="ECO:0007669"/>
    <property type="project" value="InterPro"/>
</dbReference>
<evidence type="ECO:0000256" key="2">
    <source>
        <dbReference type="ARBA" id="ARBA00022448"/>
    </source>
</evidence>
<evidence type="ECO:0000256" key="6">
    <source>
        <dbReference type="ARBA" id="ARBA00022989"/>
    </source>
</evidence>
<keyword evidence="6 8" id="KW-1133">Transmembrane helix</keyword>
<keyword evidence="11" id="KW-1185">Reference proteome</keyword>
<protein>
    <submittedName>
        <fullName evidence="10">ABC transporter permease</fullName>
    </submittedName>
</protein>
<keyword evidence="7 8" id="KW-0472">Membrane</keyword>
<dbReference type="OrthoDB" id="1454623at2"/>
<evidence type="ECO:0000313" key="11">
    <source>
        <dbReference type="Proteomes" id="UP000266005"/>
    </source>
</evidence>
<dbReference type="PANTHER" id="PTHR43357">
    <property type="entry name" value="INNER MEMBRANE ABC TRANSPORTER PERMEASE PROTEIN YDCV"/>
    <property type="match status" value="1"/>
</dbReference>
<dbReference type="InterPro" id="IPR000515">
    <property type="entry name" value="MetI-like"/>
</dbReference>
<dbReference type="Gene3D" id="1.10.3720.10">
    <property type="entry name" value="MetI-like"/>
    <property type="match status" value="1"/>
</dbReference>
<organism evidence="10 11">
    <name type="scientific">Pontibacter oryzae</name>
    <dbReference type="NCBI Taxonomy" id="2304593"/>
    <lineage>
        <taxon>Bacteria</taxon>
        <taxon>Pseudomonadati</taxon>
        <taxon>Bacteroidota</taxon>
        <taxon>Cytophagia</taxon>
        <taxon>Cytophagales</taxon>
        <taxon>Hymenobacteraceae</taxon>
        <taxon>Pontibacter</taxon>
    </lineage>
</organism>
<dbReference type="SUPFAM" id="SSF161098">
    <property type="entry name" value="MetI-like"/>
    <property type="match status" value="1"/>
</dbReference>
<evidence type="ECO:0000256" key="4">
    <source>
        <dbReference type="ARBA" id="ARBA00022519"/>
    </source>
</evidence>
<comment type="caution">
    <text evidence="10">The sequence shown here is derived from an EMBL/GenBank/DDBJ whole genome shotgun (WGS) entry which is preliminary data.</text>
</comment>
<evidence type="ECO:0000313" key="10">
    <source>
        <dbReference type="EMBL" id="RIJ42398.1"/>
    </source>
</evidence>
<evidence type="ECO:0000256" key="7">
    <source>
        <dbReference type="ARBA" id="ARBA00023136"/>
    </source>
</evidence>
<keyword evidence="5 8" id="KW-0812">Transmembrane</keyword>
<feature type="transmembrane region" description="Helical" evidence="8">
    <location>
        <begin position="181"/>
        <end position="204"/>
    </location>
</feature>
<comment type="subcellular location">
    <subcellularLocation>
        <location evidence="1">Cell inner membrane</location>
        <topology evidence="1">Multi-pass membrane protein</topology>
    </subcellularLocation>
</comment>
<keyword evidence="4" id="KW-0997">Cell inner membrane</keyword>
<feature type="transmembrane region" description="Helical" evidence="8">
    <location>
        <begin position="125"/>
        <end position="144"/>
    </location>
</feature>
<dbReference type="RefSeq" id="WP_119430281.1">
    <property type="nucleotide sequence ID" value="NZ_QWGE01000001.1"/>
</dbReference>
<dbReference type="AlphaFoldDB" id="A0A399SGQ9"/>